<protein>
    <submittedName>
        <fullName evidence="1">Uncharacterized protein</fullName>
    </submittedName>
</protein>
<proteinExistence type="predicted"/>
<dbReference type="Proteomes" id="UP001190700">
    <property type="component" value="Unassembled WGS sequence"/>
</dbReference>
<gene>
    <name evidence="1" type="ORF">CYMTET_50759</name>
</gene>
<name>A0AAE0BMD9_9CHLO</name>
<comment type="caution">
    <text evidence="1">The sequence shown here is derived from an EMBL/GenBank/DDBJ whole genome shotgun (WGS) entry which is preliminary data.</text>
</comment>
<organism evidence="1 2">
    <name type="scientific">Cymbomonas tetramitiformis</name>
    <dbReference type="NCBI Taxonomy" id="36881"/>
    <lineage>
        <taxon>Eukaryota</taxon>
        <taxon>Viridiplantae</taxon>
        <taxon>Chlorophyta</taxon>
        <taxon>Pyramimonadophyceae</taxon>
        <taxon>Pyramimonadales</taxon>
        <taxon>Pyramimonadaceae</taxon>
        <taxon>Cymbomonas</taxon>
    </lineage>
</organism>
<evidence type="ECO:0000313" key="1">
    <source>
        <dbReference type="EMBL" id="KAK3239308.1"/>
    </source>
</evidence>
<dbReference type="AlphaFoldDB" id="A0AAE0BMD9"/>
<dbReference type="EMBL" id="LGRX02033962">
    <property type="protein sequence ID" value="KAK3239308.1"/>
    <property type="molecule type" value="Genomic_DNA"/>
</dbReference>
<keyword evidence="2" id="KW-1185">Reference proteome</keyword>
<reference evidence="1 2" key="1">
    <citation type="journal article" date="2015" name="Genome Biol. Evol.">
        <title>Comparative Genomics of a Bacterivorous Green Alga Reveals Evolutionary Causalities and Consequences of Phago-Mixotrophic Mode of Nutrition.</title>
        <authorList>
            <person name="Burns J.A."/>
            <person name="Paasch A."/>
            <person name="Narechania A."/>
            <person name="Kim E."/>
        </authorList>
    </citation>
    <scope>NUCLEOTIDE SEQUENCE [LARGE SCALE GENOMIC DNA]</scope>
    <source>
        <strain evidence="1 2">PLY_AMNH</strain>
    </source>
</reference>
<accession>A0AAE0BMD9</accession>
<sequence>MVRRIHEAPSWLWHQELGKLLDTHVLDTDGACCCPEDTIAAYDLSIPLGTVSYDQILVATGDMGQWVLFSKDQFGRSDANISASSEMEPFMSLASRLDSDYADATVIDYATDLAISGRNSDLNVFIRRFPAGHRRQLEDSIGIVNGGFEDAEGSTETANYGYYSSYSEIAGWSTDSGGARLLVQQNTEDGWKPNTEWDGIYYLVLQGNTFIRQEGFTDVEPGSFFRASFKAATRCCSDEWEAETLLVKLMYSVDKETKEVLIFGERLTETVSSYTADFQIPDGTARRPACEALLLR</sequence>
<evidence type="ECO:0000313" key="2">
    <source>
        <dbReference type="Proteomes" id="UP001190700"/>
    </source>
</evidence>